<sequence length="803" mass="90929">MFEKGIDFQLTPAGVHRRNAAERAIRTFKNHFIAGMCSTDPNFPMQLWDTLLPQAQLTLNLLRSSHINPKLSAHAQIFGAFDLNRTPLAPPGTRVIIHDKPQNRASWAPHGSPGWYVGHAPEHYRCYTCRTTANFAERISDTVVFFPHRTPLPEMSPHEKLTQATVALTQALQHLQLTNGTNKLPTAHDFPRVSSTHTQPAPRVHTANTLLPSQHIPDTPLVNLFIQEECTQRHYPTHYANSVFDATTGKHLEYRDLIRLPHTKQSWLKSAANEFGRLAQGLKSRKIHGTDTITFISKSRVPNGRKVTYARFVCTLRPQKAEEERTRLTVGGNLIEYNGPTNAPTADITTYKVLINNTLSTPNARQVIADIKNYYLGTNLPISEYMKIHILLIPNEIIDEYNLHELQDESGFIYIEINKGMYGLPQSGRLANEKLARTLAPYGYYQARHTPGLWLHKTLPILFVLVVDDFAIQYTNKEHAKQLLHILKTNYEDVTIDWTASLYIGITVKWDYETHTATLSMPGYISKLLDKHHHPTPVKPCHAPHPYNIPQYGVKQQLTPAPDTSESLNKAGILRIQQIVGSLLYYSRAVDPTIAVTLSALASEQSKATQNTNKKVHQLLDYCATYPVSHLRYHASDMILKIHSDASFGNESGFRSRAGGHHYLGKANSNFFNSAILNPTGILRHVVTSATEAEIGALFVNAKEGLILRTTLHEMGFSQPCTTIITDNTMADGFVNDTIKKQRSRAIDMRFHWIIDQRQQNIFDLEWRPSNENKGDYFTKHHSPAHHRLMRPVYLHCQDDRDS</sequence>
<protein>
    <recommendedName>
        <fullName evidence="2">Reverse transcriptase Ty1/copia-type domain-containing protein</fullName>
    </recommendedName>
</protein>
<evidence type="ECO:0000313" key="3">
    <source>
        <dbReference type="EMBL" id="GAX15903.1"/>
    </source>
</evidence>
<reference evidence="3 4" key="1">
    <citation type="journal article" date="2015" name="Plant Cell">
        <title>Oil accumulation by the oleaginous diatom Fistulifera solaris as revealed by the genome and transcriptome.</title>
        <authorList>
            <person name="Tanaka T."/>
            <person name="Maeda Y."/>
            <person name="Veluchamy A."/>
            <person name="Tanaka M."/>
            <person name="Abida H."/>
            <person name="Marechal E."/>
            <person name="Bowler C."/>
            <person name="Muto M."/>
            <person name="Sunaga Y."/>
            <person name="Tanaka M."/>
            <person name="Yoshino T."/>
            <person name="Taniguchi T."/>
            <person name="Fukuda Y."/>
            <person name="Nemoto M."/>
            <person name="Matsumoto M."/>
            <person name="Wong P.S."/>
            <person name="Aburatani S."/>
            <person name="Fujibuchi W."/>
        </authorList>
    </citation>
    <scope>NUCLEOTIDE SEQUENCE [LARGE SCALE GENOMIC DNA]</scope>
    <source>
        <strain evidence="3 4">JPCC DA0580</strain>
    </source>
</reference>
<feature type="region of interest" description="Disordered" evidence="1">
    <location>
        <begin position="183"/>
        <end position="202"/>
    </location>
</feature>
<name>A0A1Z5JPD2_FISSO</name>
<dbReference type="Pfam" id="PF07727">
    <property type="entry name" value="RVT_2"/>
    <property type="match status" value="1"/>
</dbReference>
<comment type="caution">
    <text evidence="3">The sequence shown here is derived from an EMBL/GenBank/DDBJ whole genome shotgun (WGS) entry which is preliminary data.</text>
</comment>
<accession>A0A1Z5JPD2</accession>
<dbReference type="InParanoid" id="A0A1Z5JPD2"/>
<dbReference type="InterPro" id="IPR013103">
    <property type="entry name" value="RVT_2"/>
</dbReference>
<dbReference type="EMBL" id="BDSP01000097">
    <property type="protein sequence ID" value="GAX15903.1"/>
    <property type="molecule type" value="Genomic_DNA"/>
</dbReference>
<keyword evidence="4" id="KW-1185">Reference proteome</keyword>
<evidence type="ECO:0000313" key="4">
    <source>
        <dbReference type="Proteomes" id="UP000198406"/>
    </source>
</evidence>
<dbReference type="AlphaFoldDB" id="A0A1Z5JPD2"/>
<dbReference type="OrthoDB" id="41431at2759"/>
<organism evidence="3 4">
    <name type="scientific">Fistulifera solaris</name>
    <name type="common">Oleaginous diatom</name>
    <dbReference type="NCBI Taxonomy" id="1519565"/>
    <lineage>
        <taxon>Eukaryota</taxon>
        <taxon>Sar</taxon>
        <taxon>Stramenopiles</taxon>
        <taxon>Ochrophyta</taxon>
        <taxon>Bacillariophyta</taxon>
        <taxon>Bacillariophyceae</taxon>
        <taxon>Bacillariophycidae</taxon>
        <taxon>Naviculales</taxon>
        <taxon>Naviculaceae</taxon>
        <taxon>Fistulifera</taxon>
    </lineage>
</organism>
<proteinExistence type="predicted"/>
<evidence type="ECO:0000256" key="1">
    <source>
        <dbReference type="SAM" id="MobiDB-lite"/>
    </source>
</evidence>
<evidence type="ECO:0000259" key="2">
    <source>
        <dbReference type="Pfam" id="PF07727"/>
    </source>
</evidence>
<dbReference type="Proteomes" id="UP000198406">
    <property type="component" value="Unassembled WGS sequence"/>
</dbReference>
<gene>
    <name evidence="3" type="ORF">FisN_2Lu385</name>
</gene>
<dbReference type="CDD" id="cd09272">
    <property type="entry name" value="RNase_HI_RT_Ty1"/>
    <property type="match status" value="1"/>
</dbReference>
<feature type="domain" description="Reverse transcriptase Ty1/copia-type" evidence="2">
    <location>
        <begin position="409"/>
        <end position="533"/>
    </location>
</feature>